<proteinExistence type="predicted"/>
<sequence length="185" mass="22020">MNLLERTRLEDMNSSHLEMVLNWRNQEHIRSVMFHDRVISLEEHRKWFDRVKKDKRTIVKIFYLENVPVGVVNFTNIDLENGKCSWGFYVGDQSAPKGSGTLMGYLALNFVFEELNIRKLCAEIISFNERSIRYHQRLGFRTEGVLREHVLKNNQYADVILMALFNKEWKEQKSKIKHMIEGMRV</sequence>
<dbReference type="InterPro" id="IPR020036">
    <property type="entry name" value="PseH"/>
</dbReference>
<dbReference type="GO" id="GO:0016747">
    <property type="term" value="F:acyltransferase activity, transferring groups other than amino-acyl groups"/>
    <property type="evidence" value="ECO:0007669"/>
    <property type="project" value="InterPro"/>
</dbReference>
<dbReference type="PANTHER" id="PTHR43415:SF3">
    <property type="entry name" value="GNAT-FAMILY ACETYLTRANSFERASE"/>
    <property type="match status" value="1"/>
</dbReference>
<protein>
    <submittedName>
        <fullName evidence="2">UDP-4-amino-4, 6-dideoxy-N-acetyl-beta-L-altrosamine N-acetyltransferase</fullName>
    </submittedName>
</protein>
<dbReference type="InterPro" id="IPR000182">
    <property type="entry name" value="GNAT_dom"/>
</dbReference>
<gene>
    <name evidence="2" type="ORF">AZI98_14495</name>
</gene>
<dbReference type="PANTHER" id="PTHR43415">
    <property type="entry name" value="SPERMIDINE N(1)-ACETYLTRANSFERASE"/>
    <property type="match status" value="1"/>
</dbReference>
<reference evidence="2 3" key="1">
    <citation type="submission" date="2016-04" db="EMBL/GenBank/DDBJ databases">
        <title>Draft genome sequence of Aeribacillus pallidus 8m3 from petroleum reservoir.</title>
        <authorList>
            <person name="Poltaraus A.B."/>
            <person name="Nazina T.N."/>
            <person name="Tourova T.P."/>
            <person name="Malakho S.M."/>
            <person name="Korshunova A.V."/>
            <person name="Sokolova D.S."/>
        </authorList>
    </citation>
    <scope>NUCLEOTIDE SEQUENCE [LARGE SCALE GENOMIC DNA]</scope>
    <source>
        <strain evidence="2 3">8m3</strain>
    </source>
</reference>
<evidence type="ECO:0000259" key="1">
    <source>
        <dbReference type="PROSITE" id="PS51186"/>
    </source>
</evidence>
<dbReference type="STRING" id="33936.AZI98_14495"/>
<name>A0A161Y0Q9_9BACI</name>
<dbReference type="SUPFAM" id="SSF55729">
    <property type="entry name" value="Acyl-CoA N-acyltransferases (Nat)"/>
    <property type="match status" value="1"/>
</dbReference>
<accession>A0A161Y0Q9</accession>
<dbReference type="InterPro" id="IPR016181">
    <property type="entry name" value="Acyl_CoA_acyltransferase"/>
</dbReference>
<dbReference type="Pfam" id="PF13302">
    <property type="entry name" value="Acetyltransf_3"/>
    <property type="match status" value="1"/>
</dbReference>
<dbReference type="OrthoDB" id="9795206at2"/>
<dbReference type="Proteomes" id="UP000076476">
    <property type="component" value="Unassembled WGS sequence"/>
</dbReference>
<organism evidence="2 3">
    <name type="scientific">Aeribacillus pallidus</name>
    <dbReference type="NCBI Taxonomy" id="33936"/>
    <lineage>
        <taxon>Bacteria</taxon>
        <taxon>Bacillati</taxon>
        <taxon>Bacillota</taxon>
        <taxon>Bacilli</taxon>
        <taxon>Bacillales</taxon>
        <taxon>Bacillaceae</taxon>
        <taxon>Aeribacillus</taxon>
    </lineage>
</organism>
<keyword evidence="2" id="KW-0808">Transferase</keyword>
<feature type="domain" description="N-acetyltransferase" evidence="1">
    <location>
        <begin position="7"/>
        <end position="167"/>
    </location>
</feature>
<dbReference type="NCBIfam" id="TIGR03585">
    <property type="entry name" value="PseH"/>
    <property type="match status" value="1"/>
</dbReference>
<evidence type="ECO:0000313" key="2">
    <source>
        <dbReference type="EMBL" id="KZN95212.1"/>
    </source>
</evidence>
<comment type="caution">
    <text evidence="2">The sequence shown here is derived from an EMBL/GenBank/DDBJ whole genome shotgun (WGS) entry which is preliminary data.</text>
</comment>
<keyword evidence="3" id="KW-1185">Reference proteome</keyword>
<dbReference type="EMBL" id="LWBR01000058">
    <property type="protein sequence ID" value="KZN95212.1"/>
    <property type="molecule type" value="Genomic_DNA"/>
</dbReference>
<dbReference type="AlphaFoldDB" id="A0A161Y0Q9"/>
<dbReference type="PROSITE" id="PS51186">
    <property type="entry name" value="GNAT"/>
    <property type="match status" value="1"/>
</dbReference>
<evidence type="ECO:0000313" key="3">
    <source>
        <dbReference type="Proteomes" id="UP000076476"/>
    </source>
</evidence>
<dbReference type="Gene3D" id="3.40.630.30">
    <property type="match status" value="1"/>
</dbReference>
<dbReference type="RefSeq" id="WP_063388977.1">
    <property type="nucleotide sequence ID" value="NZ_LWBR01000058.1"/>
</dbReference>